<evidence type="ECO:0000313" key="3">
    <source>
        <dbReference type="Proteomes" id="UP001140562"/>
    </source>
</evidence>
<feature type="transmembrane region" description="Helical" evidence="1">
    <location>
        <begin position="239"/>
        <end position="256"/>
    </location>
</feature>
<evidence type="ECO:0000313" key="2">
    <source>
        <dbReference type="EMBL" id="KAJ4336785.1"/>
    </source>
</evidence>
<protein>
    <submittedName>
        <fullName evidence="2">Uncharacterized protein</fullName>
    </submittedName>
</protein>
<keyword evidence="1" id="KW-0812">Transmembrane</keyword>
<dbReference type="EMBL" id="JAPEUV010000045">
    <property type="protein sequence ID" value="KAJ4336785.1"/>
    <property type="molecule type" value="Genomic_DNA"/>
</dbReference>
<reference evidence="2" key="1">
    <citation type="submission" date="2022-10" db="EMBL/GenBank/DDBJ databases">
        <title>Tapping the CABI collections for fungal endophytes: first genome assemblies for Collariella, Neodidymelliopsis, Ascochyta clinopodiicola, Didymella pomorum, Didymosphaeria variabile, Neocosmospora piperis and Neocucurbitaria cava.</title>
        <authorList>
            <person name="Hill R."/>
        </authorList>
    </citation>
    <scope>NUCLEOTIDE SEQUENCE</scope>
    <source>
        <strain evidence="2">IMI 360193</strain>
    </source>
</reference>
<evidence type="ECO:0000256" key="1">
    <source>
        <dbReference type="SAM" id="Phobius"/>
    </source>
</evidence>
<keyword evidence="1" id="KW-0472">Membrane</keyword>
<dbReference type="Pfam" id="PF11911">
    <property type="entry name" value="DUF3429"/>
    <property type="match status" value="1"/>
</dbReference>
<feature type="transmembrane region" description="Helical" evidence="1">
    <location>
        <begin position="276"/>
        <end position="293"/>
    </location>
</feature>
<dbReference type="Proteomes" id="UP001140562">
    <property type="component" value="Unassembled WGS sequence"/>
</dbReference>
<gene>
    <name evidence="2" type="ORF">N0V87_005178</name>
</gene>
<dbReference type="PANTHER" id="PTHR15887:SF1">
    <property type="entry name" value="TRANSMEMBRANE PROTEIN 69"/>
    <property type="match status" value="1"/>
</dbReference>
<dbReference type="OrthoDB" id="194289at2759"/>
<organism evidence="2 3">
    <name type="scientific">Didymella glomerata</name>
    <dbReference type="NCBI Taxonomy" id="749621"/>
    <lineage>
        <taxon>Eukaryota</taxon>
        <taxon>Fungi</taxon>
        <taxon>Dikarya</taxon>
        <taxon>Ascomycota</taxon>
        <taxon>Pezizomycotina</taxon>
        <taxon>Dothideomycetes</taxon>
        <taxon>Pleosporomycetidae</taxon>
        <taxon>Pleosporales</taxon>
        <taxon>Pleosporineae</taxon>
        <taxon>Didymellaceae</taxon>
        <taxon>Didymella</taxon>
    </lineage>
</organism>
<dbReference type="InterPro" id="IPR021836">
    <property type="entry name" value="DUF3429"/>
</dbReference>
<proteinExistence type="predicted"/>
<sequence length="343" mass="37659">MLRNGATRFARSITAPVARPFAPAPRAAPAHQWATQFGSMASKRPQTAQLARITPIRSTLSRRNLTEDQKKAEDKYAHEKLVPTPETVSTTSSIHPFMSEQGVENPQNNDVDMMAGVKSDVETIKETFSLKEVPKEAYYMGLAGTIPYLGTSMATVLCAYEINHSVGGQGNILSEHTATHLLHLLEPIQVGYGASIISFLGAIHWGLEWAKYGGVHGYPRYAIGVFAPMAGWSATLMPIEYALITQFMSFIGLYFIDTRAALKGWTPPWYREYRFILTFIVGVSLVVSLIGRGEVSSKVGRMPGATDRIKALREGSQDQLAEEEEARIAAKKDAAASDNRGEH</sequence>
<accession>A0A9W8WZZ6</accession>
<keyword evidence="3" id="KW-1185">Reference proteome</keyword>
<dbReference type="PANTHER" id="PTHR15887">
    <property type="entry name" value="TRANSMEMBRANE PROTEIN 69"/>
    <property type="match status" value="1"/>
</dbReference>
<comment type="caution">
    <text evidence="2">The sequence shown here is derived from an EMBL/GenBank/DDBJ whole genome shotgun (WGS) entry which is preliminary data.</text>
</comment>
<keyword evidence="1" id="KW-1133">Transmembrane helix</keyword>
<name>A0A9W8WZZ6_9PLEO</name>
<dbReference type="AlphaFoldDB" id="A0A9W8WZZ6"/>